<keyword evidence="7" id="KW-0067">ATP-binding</keyword>
<keyword evidence="5" id="KW-0547">Nucleotide-binding</keyword>
<name>A0A926CYP7_9FIRM</name>
<organism evidence="9 10">
    <name type="scientific">Luoshenia tenuis</name>
    <dbReference type="NCBI Taxonomy" id="2763654"/>
    <lineage>
        <taxon>Bacteria</taxon>
        <taxon>Bacillati</taxon>
        <taxon>Bacillota</taxon>
        <taxon>Clostridia</taxon>
        <taxon>Christensenellales</taxon>
        <taxon>Christensenellaceae</taxon>
        <taxon>Luoshenia</taxon>
    </lineage>
</organism>
<evidence type="ECO:0000256" key="3">
    <source>
        <dbReference type="ARBA" id="ARBA00014701"/>
    </source>
</evidence>
<dbReference type="InterPro" id="IPR043129">
    <property type="entry name" value="ATPase_NBD"/>
</dbReference>
<sequence>MKYVGIDLGGTNIVAGIVDDEGKILCQVERPTGNTRPFAEVAKDMALAAVEAIEKAGLTPADVEGIGIGVPGAIDHVNGRATAVNLGWHMEPVRDEMQKVINLPIHMDNDGNAAALGEIMVGSMKGAKDAVFITLGTGVGGGLMVNGKMLRGAHSVAGEIGHMSSMLYGGVDCNCGQQGCWEKYTSATALIAFAREAMEQHPDCLIAQKTGGDKAKVNAKVVIDAAKEGDAVALKLFNDYAYALGRGIASLIHILDPEVVALGGGVSRAGDFLLDAVREQVKKCVMHPDMPYARVELATLGNEAGLIGAAMLCAEAAGK</sequence>
<evidence type="ECO:0000313" key="10">
    <source>
        <dbReference type="Proteomes" id="UP000654279"/>
    </source>
</evidence>
<reference evidence="9" key="1">
    <citation type="submission" date="2020-08" db="EMBL/GenBank/DDBJ databases">
        <title>Genome public.</title>
        <authorList>
            <person name="Liu C."/>
            <person name="Sun Q."/>
        </authorList>
    </citation>
    <scope>NUCLEOTIDE SEQUENCE</scope>
    <source>
        <strain evidence="9">NSJ-44</strain>
    </source>
</reference>
<keyword evidence="4 9" id="KW-0808">Transferase</keyword>
<dbReference type="SUPFAM" id="SSF53067">
    <property type="entry name" value="Actin-like ATPase domain"/>
    <property type="match status" value="1"/>
</dbReference>
<comment type="caution">
    <text evidence="9">The sequence shown here is derived from an EMBL/GenBank/DDBJ whole genome shotgun (WGS) entry which is preliminary data.</text>
</comment>
<dbReference type="EMBL" id="JACRSO010000001">
    <property type="protein sequence ID" value="MBC8528166.1"/>
    <property type="molecule type" value="Genomic_DNA"/>
</dbReference>
<evidence type="ECO:0000313" key="9">
    <source>
        <dbReference type="EMBL" id="MBC8528166.1"/>
    </source>
</evidence>
<keyword evidence="10" id="KW-1185">Reference proteome</keyword>
<protein>
    <recommendedName>
        <fullName evidence="3">Glucokinase</fullName>
        <ecNumber evidence="2">2.7.1.2</ecNumber>
    </recommendedName>
    <alternativeName>
        <fullName evidence="8">Glucose kinase</fullName>
    </alternativeName>
</protein>
<dbReference type="InterPro" id="IPR049874">
    <property type="entry name" value="ROK_cs"/>
</dbReference>
<dbReference type="GO" id="GO:0006096">
    <property type="term" value="P:glycolytic process"/>
    <property type="evidence" value="ECO:0007669"/>
    <property type="project" value="InterPro"/>
</dbReference>
<dbReference type="Pfam" id="PF00480">
    <property type="entry name" value="ROK"/>
    <property type="match status" value="1"/>
</dbReference>
<dbReference type="PROSITE" id="PS01125">
    <property type="entry name" value="ROK"/>
    <property type="match status" value="1"/>
</dbReference>
<dbReference type="GO" id="GO:0005524">
    <property type="term" value="F:ATP binding"/>
    <property type="evidence" value="ECO:0007669"/>
    <property type="project" value="UniProtKB-KW"/>
</dbReference>
<evidence type="ECO:0000256" key="5">
    <source>
        <dbReference type="ARBA" id="ARBA00022741"/>
    </source>
</evidence>
<dbReference type="InterPro" id="IPR000600">
    <property type="entry name" value="ROK"/>
</dbReference>
<dbReference type="AlphaFoldDB" id="A0A926CYP7"/>
<dbReference type="GO" id="GO:0004340">
    <property type="term" value="F:glucokinase activity"/>
    <property type="evidence" value="ECO:0007669"/>
    <property type="project" value="UniProtKB-EC"/>
</dbReference>
<dbReference type="Gene3D" id="3.30.420.40">
    <property type="match status" value="2"/>
</dbReference>
<dbReference type="PANTHER" id="PTHR18964">
    <property type="entry name" value="ROK (REPRESSOR, ORF, KINASE) FAMILY"/>
    <property type="match status" value="1"/>
</dbReference>
<dbReference type="EC" id="2.7.1.2" evidence="2"/>
<dbReference type="NCBIfam" id="TIGR00744">
    <property type="entry name" value="ROK_glcA_fam"/>
    <property type="match status" value="1"/>
</dbReference>
<dbReference type="PANTHER" id="PTHR18964:SF149">
    <property type="entry name" value="BIFUNCTIONAL UDP-N-ACETYLGLUCOSAMINE 2-EPIMERASE_N-ACETYLMANNOSAMINE KINASE"/>
    <property type="match status" value="1"/>
</dbReference>
<gene>
    <name evidence="9" type="ORF">H8699_01760</name>
</gene>
<evidence type="ECO:0000256" key="4">
    <source>
        <dbReference type="ARBA" id="ARBA00022679"/>
    </source>
</evidence>
<dbReference type="InterPro" id="IPR004654">
    <property type="entry name" value="ROK_glcA"/>
</dbReference>
<evidence type="ECO:0000256" key="7">
    <source>
        <dbReference type="ARBA" id="ARBA00022840"/>
    </source>
</evidence>
<evidence type="ECO:0000256" key="2">
    <source>
        <dbReference type="ARBA" id="ARBA00012323"/>
    </source>
</evidence>
<evidence type="ECO:0000256" key="6">
    <source>
        <dbReference type="ARBA" id="ARBA00022777"/>
    </source>
</evidence>
<comment type="similarity">
    <text evidence="1">Belongs to the ROK (NagC/XylR) family.</text>
</comment>
<dbReference type="GO" id="GO:0005737">
    <property type="term" value="C:cytoplasm"/>
    <property type="evidence" value="ECO:0007669"/>
    <property type="project" value="InterPro"/>
</dbReference>
<keyword evidence="6" id="KW-0418">Kinase</keyword>
<dbReference type="RefSeq" id="WP_249284208.1">
    <property type="nucleotide sequence ID" value="NZ_JACRSO010000001.1"/>
</dbReference>
<dbReference type="Proteomes" id="UP000654279">
    <property type="component" value="Unassembled WGS sequence"/>
</dbReference>
<evidence type="ECO:0000256" key="1">
    <source>
        <dbReference type="ARBA" id="ARBA00006479"/>
    </source>
</evidence>
<evidence type="ECO:0000256" key="8">
    <source>
        <dbReference type="ARBA" id="ARBA00032386"/>
    </source>
</evidence>
<proteinExistence type="inferred from homology"/>
<accession>A0A926CYP7</accession>